<dbReference type="OMA" id="LRDSHCT"/>
<comment type="subcellular location">
    <subcellularLocation>
        <location evidence="1">Golgi apparatus</location>
        <location evidence="1">trans-Golgi network</location>
    </subcellularLocation>
</comment>
<evidence type="ECO:0000313" key="9">
    <source>
        <dbReference type="WBParaSite" id="HPLM_0001879101-mRNA-1"/>
    </source>
</evidence>
<dbReference type="STRING" id="6290.A0A0N4X349"/>
<evidence type="ECO:0000313" key="7">
    <source>
        <dbReference type="EMBL" id="VDO73197.1"/>
    </source>
</evidence>
<evidence type="ECO:0000256" key="3">
    <source>
        <dbReference type="ARBA" id="ARBA00022448"/>
    </source>
</evidence>
<accession>A0A0N4X349</accession>
<keyword evidence="3" id="KW-0813">Transport</keyword>
<sequence length="217" mass="24466">MATDSRYARHFSSQSGSLYPRECELCLPRLKFHDQAQFARHLRVVHATKEGGSYICHYGENNVCQKLPLEGVSDDDYETHIRRVHCVPLQQSKLAVHDPREKEFTLTSFTQNLSAVLSDPGRSRSEVNAFFTRHWGDSFVPPTTIPRSTLIPPISDQQFIAHSKNTSKIYKRYHGTKRVLASLQQPSTCSGESDGDDLPLVSIEVLILCAISAYALF</sequence>
<keyword evidence="6" id="KW-0175">Coiled coil</keyword>
<name>A0A0N4X349_HAEPC</name>
<dbReference type="OrthoDB" id="10259024at2759"/>
<evidence type="ECO:0000256" key="2">
    <source>
        <dbReference type="ARBA" id="ARBA00009150"/>
    </source>
</evidence>
<evidence type="ECO:0000256" key="6">
    <source>
        <dbReference type="ARBA" id="ARBA00023054"/>
    </source>
</evidence>
<evidence type="ECO:0000256" key="5">
    <source>
        <dbReference type="ARBA" id="ARBA00023034"/>
    </source>
</evidence>
<dbReference type="Proteomes" id="UP000268014">
    <property type="component" value="Unassembled WGS sequence"/>
</dbReference>
<keyword evidence="5" id="KW-0333">Golgi apparatus</keyword>
<reference evidence="7 8" key="2">
    <citation type="submission" date="2018-11" db="EMBL/GenBank/DDBJ databases">
        <authorList>
            <consortium name="Pathogen Informatics"/>
        </authorList>
    </citation>
    <scope>NUCLEOTIDE SEQUENCE [LARGE SCALE GENOMIC DNA]</scope>
    <source>
        <strain evidence="7 8">MHpl1</strain>
    </source>
</reference>
<reference evidence="9" key="1">
    <citation type="submission" date="2017-02" db="UniProtKB">
        <authorList>
            <consortium name="WormBaseParasite"/>
        </authorList>
    </citation>
    <scope>IDENTIFICATION</scope>
</reference>
<keyword evidence="8" id="KW-1185">Reference proteome</keyword>
<dbReference type="EMBL" id="UZAF01020818">
    <property type="protein sequence ID" value="VDO73197.1"/>
    <property type="molecule type" value="Genomic_DNA"/>
</dbReference>
<evidence type="ECO:0000256" key="1">
    <source>
        <dbReference type="ARBA" id="ARBA00004601"/>
    </source>
</evidence>
<dbReference type="GO" id="GO:0005829">
    <property type="term" value="C:cytosol"/>
    <property type="evidence" value="ECO:0007669"/>
    <property type="project" value="GOC"/>
</dbReference>
<dbReference type="GO" id="GO:0000938">
    <property type="term" value="C:GARP complex"/>
    <property type="evidence" value="ECO:0007669"/>
    <property type="project" value="InterPro"/>
</dbReference>
<dbReference type="WBParaSite" id="HPLM_0001879101-mRNA-1">
    <property type="protein sequence ID" value="HPLM_0001879101-mRNA-1"/>
    <property type="gene ID" value="HPLM_0001879101"/>
</dbReference>
<dbReference type="GO" id="GO:0042147">
    <property type="term" value="P:retrograde transport, endosome to Golgi"/>
    <property type="evidence" value="ECO:0007669"/>
    <property type="project" value="InterPro"/>
</dbReference>
<dbReference type="GO" id="GO:0019905">
    <property type="term" value="F:syntaxin binding"/>
    <property type="evidence" value="ECO:0007669"/>
    <property type="project" value="TreeGrafter"/>
</dbReference>
<organism evidence="9">
    <name type="scientific">Haemonchus placei</name>
    <name type="common">Barber's pole worm</name>
    <dbReference type="NCBI Taxonomy" id="6290"/>
    <lineage>
        <taxon>Eukaryota</taxon>
        <taxon>Metazoa</taxon>
        <taxon>Ecdysozoa</taxon>
        <taxon>Nematoda</taxon>
        <taxon>Chromadorea</taxon>
        <taxon>Rhabditida</taxon>
        <taxon>Rhabditina</taxon>
        <taxon>Rhabditomorpha</taxon>
        <taxon>Strongyloidea</taxon>
        <taxon>Trichostrongylidae</taxon>
        <taxon>Haemonchus</taxon>
    </lineage>
</organism>
<evidence type="ECO:0000256" key="4">
    <source>
        <dbReference type="ARBA" id="ARBA00022927"/>
    </source>
</evidence>
<proteinExistence type="inferred from homology"/>
<dbReference type="InterPro" id="IPR039745">
    <property type="entry name" value="Vps54"/>
</dbReference>
<dbReference type="PANTHER" id="PTHR12965">
    <property type="entry name" value="VACUOLAR PROTEIN SORTING 54"/>
    <property type="match status" value="1"/>
</dbReference>
<dbReference type="GO" id="GO:0015031">
    <property type="term" value="P:protein transport"/>
    <property type="evidence" value="ECO:0007669"/>
    <property type="project" value="UniProtKB-KW"/>
</dbReference>
<evidence type="ECO:0000313" key="8">
    <source>
        <dbReference type="Proteomes" id="UP000268014"/>
    </source>
</evidence>
<keyword evidence="4" id="KW-0653">Protein transport</keyword>
<dbReference type="GO" id="GO:0006896">
    <property type="term" value="P:Golgi to vacuole transport"/>
    <property type="evidence" value="ECO:0007669"/>
    <property type="project" value="TreeGrafter"/>
</dbReference>
<protein>
    <submittedName>
        <fullName evidence="9">C2H2-type domain-containing protein</fullName>
    </submittedName>
</protein>
<dbReference type="AlphaFoldDB" id="A0A0N4X349"/>
<comment type="similarity">
    <text evidence="2">Belongs to the VPS54 family.</text>
</comment>
<dbReference type="PANTHER" id="PTHR12965:SF0">
    <property type="entry name" value="VACUOLAR PROTEIN SORTING-ASSOCIATED PROTEIN 54"/>
    <property type="match status" value="1"/>
</dbReference>
<gene>
    <name evidence="7" type="ORF">HPLM_LOCUS18783</name>
</gene>